<evidence type="ECO:0000313" key="3">
    <source>
        <dbReference type="Proteomes" id="UP000030816"/>
    </source>
</evidence>
<feature type="compositionally biased region" description="Basic and acidic residues" evidence="1">
    <location>
        <begin position="131"/>
        <end position="154"/>
    </location>
</feature>
<feature type="region of interest" description="Disordered" evidence="1">
    <location>
        <begin position="403"/>
        <end position="647"/>
    </location>
</feature>
<proteinExistence type="predicted"/>
<gene>
    <name evidence="2" type="ORF">MAM_02232</name>
</gene>
<accession>A0A0B2X258</accession>
<feature type="compositionally biased region" description="Polar residues" evidence="1">
    <location>
        <begin position="479"/>
        <end position="489"/>
    </location>
</feature>
<evidence type="ECO:0000256" key="1">
    <source>
        <dbReference type="SAM" id="MobiDB-lite"/>
    </source>
</evidence>
<dbReference type="STRING" id="1081103.A0A0B2X258"/>
<dbReference type="OrthoDB" id="3941134at2759"/>
<comment type="caution">
    <text evidence="2">The sequence shown here is derived from an EMBL/GenBank/DDBJ whole genome shotgun (WGS) entry which is preliminary data.</text>
</comment>
<dbReference type="Proteomes" id="UP000030816">
    <property type="component" value="Unassembled WGS sequence"/>
</dbReference>
<dbReference type="HOGENOM" id="CLU_019987_0_0_1"/>
<feature type="compositionally biased region" description="Polar residues" evidence="1">
    <location>
        <begin position="250"/>
        <end position="263"/>
    </location>
</feature>
<feature type="compositionally biased region" description="Basic and acidic residues" evidence="1">
    <location>
        <begin position="460"/>
        <end position="469"/>
    </location>
</feature>
<dbReference type="RefSeq" id="XP_040681374.1">
    <property type="nucleotide sequence ID" value="XM_040821031.1"/>
</dbReference>
<sequence length="664" mass="71956">MEDPWSSPWVTDAPAPPTIDLPSEPPRAHYGNSPRKTSPSLSPWRRSIDIGVDDWGGWSVPATGKLSPGWASSPNLKPLESSAGVAPDPWALAVSEEGEVAKTSGSAICVGNDGRADGRDGLTAQIEESSIWERHVEPQQKGAAERSRSTDTEPARSLCRKPVSKVQELVERYDGMAKTSSVGVSSTERAATNEEETLPEVNDCEFIQERTAHLNKRAEESVPQLQAISESTDGRVPSEMALVEEEEGANPNQETTNGSTARSIENKSLTHNPRASPVSYPVDFSSLNVLFPNTQAVTAIPEELPEPVMQECFTSVSQRKAWYRISRFGSARKYNYGNDDNYVRVGWKDSTIRKDTLTTVRRWMEEDSIGGRIVLGRRLGNGGSSMFNWDSKAPPIEIGELLAREKQKPKGRVPKASATREGTVTSPTTASFGWSSSIPTSPATERTSSEWHAKSPRVAETTERDELDKQSVSARVLESRQSSKLSADQSIPAELGPIAASQDEDEDWGDMVSSPTLESTVEFDAMTLSEAASPPTPKPDSERLISKANESNEPTYAFNASTEELDPWGGSEVCGGNNSRRHALQHVPSTEEEAAALKTAPENASSPALPGQPTQDEVICTPEQPSSPTPSRPEGIEPGPRNSQDGERVAAILAAVPDLSYMLR</sequence>
<feature type="compositionally biased region" description="Pro residues" evidence="1">
    <location>
        <begin position="14"/>
        <end position="25"/>
    </location>
</feature>
<dbReference type="EMBL" id="AZHE01000003">
    <property type="protein sequence ID" value="KHO00309.1"/>
    <property type="molecule type" value="Genomic_DNA"/>
</dbReference>
<feature type="compositionally biased region" description="Polar residues" evidence="1">
    <location>
        <begin position="178"/>
        <end position="190"/>
    </location>
</feature>
<reference evidence="2 3" key="1">
    <citation type="journal article" date="2014" name="Proc. Natl. Acad. Sci. U.S.A.">
        <title>Trajectory and genomic determinants of fungal-pathogen speciation and host adaptation.</title>
        <authorList>
            <person name="Hu X."/>
            <person name="Xiao G."/>
            <person name="Zheng P."/>
            <person name="Shang Y."/>
            <person name="Su Y."/>
            <person name="Zhang X."/>
            <person name="Liu X."/>
            <person name="Zhan S."/>
            <person name="St Leger R.J."/>
            <person name="Wang C."/>
        </authorList>
    </citation>
    <scope>NUCLEOTIDE SEQUENCE [LARGE SCALE GENOMIC DNA]</scope>
    <source>
        <strain evidence="2 3">ARSEF 1941</strain>
    </source>
</reference>
<feature type="region of interest" description="Disordered" evidence="1">
    <location>
        <begin position="1"/>
        <end position="46"/>
    </location>
</feature>
<organism evidence="2 3">
    <name type="scientific">Metarhizium album (strain ARSEF 1941)</name>
    <dbReference type="NCBI Taxonomy" id="1081103"/>
    <lineage>
        <taxon>Eukaryota</taxon>
        <taxon>Fungi</taxon>
        <taxon>Dikarya</taxon>
        <taxon>Ascomycota</taxon>
        <taxon>Pezizomycotina</taxon>
        <taxon>Sordariomycetes</taxon>
        <taxon>Hypocreomycetidae</taxon>
        <taxon>Hypocreales</taxon>
        <taxon>Clavicipitaceae</taxon>
        <taxon>Metarhizium</taxon>
    </lineage>
</organism>
<protein>
    <submittedName>
        <fullName evidence="2">Uncharacterized protein</fullName>
    </submittedName>
</protein>
<feature type="region of interest" description="Disordered" evidence="1">
    <location>
        <begin position="96"/>
        <end position="162"/>
    </location>
</feature>
<dbReference type="GeneID" id="63736687"/>
<evidence type="ECO:0000313" key="2">
    <source>
        <dbReference type="EMBL" id="KHO00309.1"/>
    </source>
</evidence>
<feature type="region of interest" description="Disordered" evidence="1">
    <location>
        <begin position="244"/>
        <end position="263"/>
    </location>
</feature>
<feature type="region of interest" description="Disordered" evidence="1">
    <location>
        <begin position="177"/>
        <end position="196"/>
    </location>
</feature>
<feature type="compositionally biased region" description="Polar residues" evidence="1">
    <location>
        <begin position="420"/>
        <end position="446"/>
    </location>
</feature>
<dbReference type="AlphaFoldDB" id="A0A0B2X258"/>
<name>A0A0B2X258_METAS</name>
<feature type="compositionally biased region" description="Polar residues" evidence="1">
    <location>
        <begin position="548"/>
        <end position="562"/>
    </location>
</feature>
<keyword evidence="3" id="KW-1185">Reference proteome</keyword>